<dbReference type="GO" id="GO:0015940">
    <property type="term" value="P:pantothenate biosynthetic process"/>
    <property type="evidence" value="ECO:0007669"/>
    <property type="project" value="UniProtKB-UniPathway"/>
</dbReference>
<dbReference type="OrthoDB" id="2020436at2759"/>
<protein>
    <recommendedName>
        <fullName evidence="4">Pantoate--beta-alanine ligase</fullName>
        <ecNumber evidence="3">6.3.2.1</ecNumber>
    </recommendedName>
    <alternativeName>
        <fullName evidence="10">Pantoate-activating enzyme</fullName>
    </alternativeName>
    <alternativeName>
        <fullName evidence="9">Pantothenate synthetase</fullName>
    </alternativeName>
</protein>
<comment type="pathway">
    <text evidence="1">Cofactor biosynthesis; (R)-pantothenate biosynthesis; (R)-pantothenate from (R)-pantoate and beta-alanine: step 1/1.</text>
</comment>
<dbReference type="InterPro" id="IPR014729">
    <property type="entry name" value="Rossmann-like_a/b/a_fold"/>
</dbReference>
<sequence length="360" mass="39558">MPLPLITTIPSMRTLRSTLPAPVALVPTMGMLHPGHLSLIRLAASSSRSIIISIYVNPTQLSPAARRSYPATLEADVALLESLDAELERDGEEGGRMGAGRIEAVFAPEDEEMYPCLERTEPLLTKEADAAAVTDATDVVATDDDAGWSSKGSFVNVAPLADGRLEGINQPYHFIGVATVCLKLFNAVKPHRAIFGAKDYQQTVIVKTMVRDLLLDLEILVGETVRDADGLAVSSRNVYLGRRRRRVAPVLWRALCAARDAYRDGEGRRARLLERAAQEVSEERKRQWALETRDRVEFDVLYFEVSDLHSLESVERVDTSKGALLSGAIQMLPLEDIDTAEDAGRLNGRDSVRIIDSIVL</sequence>
<evidence type="ECO:0000256" key="6">
    <source>
        <dbReference type="ARBA" id="ARBA00022655"/>
    </source>
</evidence>
<reference evidence="12" key="1">
    <citation type="submission" date="2021-03" db="EMBL/GenBank/DDBJ databases">
        <authorList>
            <person name="Tagirdzhanova G."/>
        </authorList>
    </citation>
    <scope>NUCLEOTIDE SEQUENCE</scope>
</reference>
<evidence type="ECO:0000256" key="1">
    <source>
        <dbReference type="ARBA" id="ARBA00004990"/>
    </source>
</evidence>
<dbReference type="PANTHER" id="PTHR21299:SF1">
    <property type="entry name" value="PANTOATE--BETA-ALANINE LIGASE"/>
    <property type="match status" value="1"/>
</dbReference>
<name>A0A8H3J2V2_9LECA</name>
<evidence type="ECO:0000256" key="5">
    <source>
        <dbReference type="ARBA" id="ARBA00022598"/>
    </source>
</evidence>
<dbReference type="PANTHER" id="PTHR21299">
    <property type="entry name" value="CYTIDYLATE KINASE/PANTOATE-BETA-ALANINE LIGASE"/>
    <property type="match status" value="1"/>
</dbReference>
<evidence type="ECO:0000256" key="2">
    <source>
        <dbReference type="ARBA" id="ARBA00009256"/>
    </source>
</evidence>
<evidence type="ECO:0000256" key="9">
    <source>
        <dbReference type="ARBA" id="ARBA00029902"/>
    </source>
</evidence>
<dbReference type="GO" id="GO:0004592">
    <property type="term" value="F:pantoate-beta-alanine ligase activity"/>
    <property type="evidence" value="ECO:0007669"/>
    <property type="project" value="UniProtKB-EC"/>
</dbReference>
<dbReference type="EC" id="6.3.2.1" evidence="3"/>
<evidence type="ECO:0000256" key="11">
    <source>
        <dbReference type="ARBA" id="ARBA00048258"/>
    </source>
</evidence>
<keyword evidence="7" id="KW-0547">Nucleotide-binding</keyword>
<keyword evidence="5" id="KW-0436">Ligase</keyword>
<organism evidence="12 13">
    <name type="scientific">Heterodermia speciosa</name>
    <dbReference type="NCBI Taxonomy" id="116794"/>
    <lineage>
        <taxon>Eukaryota</taxon>
        <taxon>Fungi</taxon>
        <taxon>Dikarya</taxon>
        <taxon>Ascomycota</taxon>
        <taxon>Pezizomycotina</taxon>
        <taxon>Lecanoromycetes</taxon>
        <taxon>OSLEUM clade</taxon>
        <taxon>Lecanoromycetidae</taxon>
        <taxon>Caliciales</taxon>
        <taxon>Physciaceae</taxon>
        <taxon>Heterodermia</taxon>
    </lineage>
</organism>
<dbReference type="HAMAP" id="MF_00158">
    <property type="entry name" value="PanC"/>
    <property type="match status" value="1"/>
</dbReference>
<keyword evidence="8" id="KW-0067">ATP-binding</keyword>
<dbReference type="InterPro" id="IPR042176">
    <property type="entry name" value="Pantoate_ligase_C"/>
</dbReference>
<comment type="similarity">
    <text evidence="2">Belongs to the pantothenate synthetase family.</text>
</comment>
<dbReference type="GO" id="GO:0005524">
    <property type="term" value="F:ATP binding"/>
    <property type="evidence" value="ECO:0007669"/>
    <property type="project" value="UniProtKB-KW"/>
</dbReference>
<evidence type="ECO:0000313" key="12">
    <source>
        <dbReference type="EMBL" id="CAF9939686.1"/>
    </source>
</evidence>
<comment type="caution">
    <text evidence="12">The sequence shown here is derived from an EMBL/GenBank/DDBJ whole genome shotgun (WGS) entry which is preliminary data.</text>
</comment>
<dbReference type="AlphaFoldDB" id="A0A8H3J2V2"/>
<evidence type="ECO:0000256" key="3">
    <source>
        <dbReference type="ARBA" id="ARBA00012219"/>
    </source>
</evidence>
<evidence type="ECO:0000313" key="13">
    <source>
        <dbReference type="Proteomes" id="UP000664521"/>
    </source>
</evidence>
<evidence type="ECO:0000256" key="4">
    <source>
        <dbReference type="ARBA" id="ARBA00015647"/>
    </source>
</evidence>
<comment type="catalytic activity">
    <reaction evidence="11">
        <text>(R)-pantoate + beta-alanine + ATP = (R)-pantothenate + AMP + diphosphate + H(+)</text>
        <dbReference type="Rhea" id="RHEA:10912"/>
        <dbReference type="ChEBI" id="CHEBI:15378"/>
        <dbReference type="ChEBI" id="CHEBI:15980"/>
        <dbReference type="ChEBI" id="CHEBI:29032"/>
        <dbReference type="ChEBI" id="CHEBI:30616"/>
        <dbReference type="ChEBI" id="CHEBI:33019"/>
        <dbReference type="ChEBI" id="CHEBI:57966"/>
        <dbReference type="ChEBI" id="CHEBI:456215"/>
        <dbReference type="EC" id="6.3.2.1"/>
    </reaction>
</comment>
<accession>A0A8H3J2V2</accession>
<evidence type="ECO:0000256" key="10">
    <source>
        <dbReference type="ARBA" id="ARBA00032806"/>
    </source>
</evidence>
<dbReference type="EMBL" id="CAJPDS010000136">
    <property type="protein sequence ID" value="CAF9939686.1"/>
    <property type="molecule type" value="Genomic_DNA"/>
</dbReference>
<keyword evidence="6" id="KW-0566">Pantothenate biosynthesis</keyword>
<dbReference type="UniPathway" id="UPA00028">
    <property type="reaction ID" value="UER00005"/>
</dbReference>
<dbReference type="Gene3D" id="3.30.1300.10">
    <property type="entry name" value="Pantoate-beta-alanine ligase, C-terminal domain"/>
    <property type="match status" value="1"/>
</dbReference>
<dbReference type="Pfam" id="PF02569">
    <property type="entry name" value="Pantoate_ligase"/>
    <property type="match status" value="1"/>
</dbReference>
<dbReference type="InterPro" id="IPR003721">
    <property type="entry name" value="Pantoate_ligase"/>
</dbReference>
<evidence type="ECO:0000256" key="7">
    <source>
        <dbReference type="ARBA" id="ARBA00022741"/>
    </source>
</evidence>
<evidence type="ECO:0000256" key="8">
    <source>
        <dbReference type="ARBA" id="ARBA00022840"/>
    </source>
</evidence>
<keyword evidence="13" id="KW-1185">Reference proteome</keyword>
<dbReference type="Gene3D" id="3.40.50.620">
    <property type="entry name" value="HUPs"/>
    <property type="match status" value="1"/>
</dbReference>
<gene>
    <name evidence="12" type="primary">PAN6_1</name>
    <name evidence="12" type="ORF">HETSPECPRED_001856</name>
</gene>
<dbReference type="SUPFAM" id="SSF52374">
    <property type="entry name" value="Nucleotidylyl transferase"/>
    <property type="match status" value="1"/>
</dbReference>
<dbReference type="Proteomes" id="UP000664521">
    <property type="component" value="Unassembled WGS sequence"/>
</dbReference>
<proteinExistence type="inferred from homology"/>